<reference evidence="11 12" key="1">
    <citation type="journal article" date="2015" name="Antonie Van Leeuwenhoek">
        <title>Streptomyces klenkii sp. nov., isolated from deep marine sediment.</title>
        <authorList>
            <person name="Veyisoglu A."/>
            <person name="Sahin N."/>
        </authorList>
    </citation>
    <scope>NUCLEOTIDE SEQUENCE [LARGE SCALE GENOMIC DNA]</scope>
    <source>
        <strain evidence="11 12">KCTC 29202</strain>
    </source>
</reference>
<feature type="active site" evidence="9">
    <location>
        <position position="135"/>
    </location>
</feature>
<dbReference type="Proteomes" id="UP000270343">
    <property type="component" value="Unassembled WGS sequence"/>
</dbReference>
<keyword evidence="5 8" id="KW-0457">Lysine biosynthesis</keyword>
<feature type="site" description="Could be important to modulate the pK values of the two catalytic cysteine residues" evidence="8">
    <location>
        <position position="216"/>
    </location>
</feature>
<feature type="binding site" evidence="8">
    <location>
        <position position="247"/>
    </location>
    <ligand>
        <name>substrate</name>
    </ligand>
</feature>
<dbReference type="NCBIfam" id="TIGR00652">
    <property type="entry name" value="DapF"/>
    <property type="match status" value="1"/>
</dbReference>
<comment type="catalytic activity">
    <reaction evidence="7 8">
        <text>(2S,6S)-2,6-diaminopimelate = meso-2,6-diaminopimelate</text>
        <dbReference type="Rhea" id="RHEA:15393"/>
        <dbReference type="ChEBI" id="CHEBI:57609"/>
        <dbReference type="ChEBI" id="CHEBI:57791"/>
        <dbReference type="EC" id="5.1.1.7"/>
    </reaction>
</comment>
<comment type="similarity">
    <text evidence="2 8">Belongs to the diaminopimelate epimerase family.</text>
</comment>
<feature type="binding site" evidence="8">
    <location>
        <position position="126"/>
    </location>
    <ligand>
        <name>substrate</name>
    </ligand>
</feature>
<dbReference type="UniPathway" id="UPA00034">
    <property type="reaction ID" value="UER00025"/>
</dbReference>
<comment type="subunit">
    <text evidence="8">Homodimer.</text>
</comment>
<feature type="compositionally biased region" description="Gly residues" evidence="10">
    <location>
        <begin position="18"/>
        <end position="35"/>
    </location>
</feature>
<feature type="binding site" evidence="8">
    <location>
        <begin position="136"/>
        <end position="137"/>
    </location>
    <ligand>
        <name>substrate</name>
    </ligand>
</feature>
<dbReference type="EMBL" id="RBAM01000005">
    <property type="protein sequence ID" value="RKN72861.1"/>
    <property type="molecule type" value="Genomic_DNA"/>
</dbReference>
<evidence type="ECO:0000256" key="1">
    <source>
        <dbReference type="ARBA" id="ARBA00005196"/>
    </source>
</evidence>
<evidence type="ECO:0000256" key="3">
    <source>
        <dbReference type="ARBA" id="ARBA00013080"/>
    </source>
</evidence>
<keyword evidence="4 8" id="KW-0028">Amino-acid biosynthesis</keyword>
<comment type="caution">
    <text evidence="8">Lacks conserved residue(s) required for the propagation of feature annotation.</text>
</comment>
<evidence type="ECO:0000313" key="11">
    <source>
        <dbReference type="EMBL" id="RKN72861.1"/>
    </source>
</evidence>
<feature type="binding site" evidence="8">
    <location>
        <begin position="265"/>
        <end position="266"/>
    </location>
    <ligand>
        <name>substrate</name>
    </ligand>
</feature>
<feature type="region of interest" description="Disordered" evidence="10">
    <location>
        <begin position="1"/>
        <end position="48"/>
    </location>
</feature>
<sequence>MARGAPALRRAAPVSTPGGSGREAGEAGEAGGAEGLAGETAGPPPYHRTVSTTQIAFLKGHGTENDFVIIPDYDGRIELSPAAVARLCDRRAGIGADGVLRIVRSAAHPEARAMAGEAEWFMDYRNSDGSIAEMCGNGVRVFARYLRHAGLVEVGSLAVATRAGIRQAHIAKDGPDGTPGEITVGMGRATLPEGEVTVTVGGRTRPARNVNMGNPHAVTFVDHLDDAGNLYAAPGVAPAEAYPHGTNVEFVADRGPRHVAMRVHERGSGETRSCGTGACAVMVATARRDGLDPAVTGLPVAYTVDVPGGRLVISEAPDGTVEMTGPAVIVAEGVFDPSWLAAALA</sequence>
<evidence type="ECO:0000256" key="7">
    <source>
        <dbReference type="ARBA" id="ARBA00051712"/>
    </source>
</evidence>
<comment type="pathway">
    <text evidence="1 8">Amino-acid biosynthesis; L-lysine biosynthesis via DAP pathway; DL-2,6-diaminopimelate from LL-2,6-diaminopimelate: step 1/1.</text>
</comment>
<evidence type="ECO:0000256" key="6">
    <source>
        <dbReference type="ARBA" id="ARBA00023235"/>
    </source>
</evidence>
<dbReference type="Pfam" id="PF01678">
    <property type="entry name" value="DAP_epimerase"/>
    <property type="match status" value="2"/>
</dbReference>
<dbReference type="InterPro" id="IPR018510">
    <property type="entry name" value="DAP_epimerase_AS"/>
</dbReference>
<dbReference type="FunFam" id="3.10.310.10:FF:000014">
    <property type="entry name" value="Diaminopimelate epimerase"/>
    <property type="match status" value="1"/>
</dbReference>
<keyword evidence="6 8" id="KW-0413">Isomerase</keyword>
<evidence type="ECO:0000256" key="10">
    <source>
        <dbReference type="SAM" id="MobiDB-lite"/>
    </source>
</evidence>
<evidence type="ECO:0000256" key="5">
    <source>
        <dbReference type="ARBA" id="ARBA00023154"/>
    </source>
</evidence>
<feature type="binding site" evidence="8">
    <location>
        <position position="65"/>
    </location>
    <ligand>
        <name>substrate</name>
    </ligand>
</feature>
<evidence type="ECO:0000313" key="12">
    <source>
        <dbReference type="Proteomes" id="UP000270343"/>
    </source>
</evidence>
<evidence type="ECO:0000256" key="4">
    <source>
        <dbReference type="ARBA" id="ARBA00022605"/>
    </source>
</evidence>
<comment type="function">
    <text evidence="8">Catalyzes the stereoinversion of LL-2,6-diaminopimelate (L,L-DAP) to meso-diaminopimelate (meso-DAP), a precursor of L-lysine and an essential component of the bacterial peptidoglycan.</text>
</comment>
<feature type="compositionally biased region" description="Low complexity" evidence="10">
    <location>
        <begin position="1"/>
        <end position="13"/>
    </location>
</feature>
<keyword evidence="8" id="KW-0963">Cytoplasm</keyword>
<comment type="subcellular location">
    <subcellularLocation>
        <location evidence="8">Cytoplasm</location>
    </subcellularLocation>
</comment>
<feature type="active site" description="Proton donor" evidence="8">
    <location>
        <position position="135"/>
    </location>
</feature>
<dbReference type="HAMAP" id="MF_00197">
    <property type="entry name" value="DAP_epimerase"/>
    <property type="match status" value="1"/>
</dbReference>
<dbReference type="AlphaFoldDB" id="A0A3B0BKF8"/>
<dbReference type="GO" id="GO:0008837">
    <property type="term" value="F:diaminopimelate epimerase activity"/>
    <property type="evidence" value="ECO:0007669"/>
    <property type="project" value="UniProtKB-UniRule"/>
</dbReference>
<feature type="binding site" evidence="8">
    <location>
        <begin position="275"/>
        <end position="276"/>
    </location>
    <ligand>
        <name>substrate</name>
    </ligand>
</feature>
<dbReference type="EC" id="5.1.1.7" evidence="3 8"/>
<name>A0A3B0BKF8_9ACTN</name>
<evidence type="ECO:0000256" key="8">
    <source>
        <dbReference type="HAMAP-Rule" id="MF_00197"/>
    </source>
</evidence>
<evidence type="ECO:0000256" key="9">
    <source>
        <dbReference type="PROSITE-ProRule" id="PRU10125"/>
    </source>
</evidence>
<dbReference type="InterPro" id="IPR001653">
    <property type="entry name" value="DAP_epimerase_DapF"/>
</dbReference>
<dbReference type="PANTHER" id="PTHR31689">
    <property type="entry name" value="DIAMINOPIMELATE EPIMERASE, CHLOROPLASTIC"/>
    <property type="match status" value="1"/>
</dbReference>
<evidence type="ECO:0000256" key="2">
    <source>
        <dbReference type="ARBA" id="ARBA00010219"/>
    </source>
</evidence>
<proteinExistence type="inferred from homology"/>
<comment type="caution">
    <text evidence="11">The sequence shown here is derived from an EMBL/GenBank/DDBJ whole genome shotgun (WGS) entry which is preliminary data.</text>
</comment>
<feature type="site" description="Could be important to modulate the pK values of the two catalytic cysteine residues" evidence="8">
    <location>
        <position position="265"/>
    </location>
</feature>
<protein>
    <recommendedName>
        <fullName evidence="3 8">Diaminopimelate epimerase</fullName>
        <shortName evidence="8">DAP epimerase</shortName>
        <ecNumber evidence="3 8">5.1.1.7</ecNumber>
    </recommendedName>
    <alternativeName>
        <fullName evidence="8">PLP-independent amino acid racemase</fullName>
    </alternativeName>
</protein>
<gene>
    <name evidence="8" type="primary">dapF</name>
    <name evidence="11" type="ORF">D7231_15525</name>
</gene>
<keyword evidence="12" id="KW-1185">Reference proteome</keyword>
<organism evidence="11 12">
    <name type="scientific">Streptomyces klenkii</name>
    <dbReference type="NCBI Taxonomy" id="1420899"/>
    <lineage>
        <taxon>Bacteria</taxon>
        <taxon>Bacillati</taxon>
        <taxon>Actinomycetota</taxon>
        <taxon>Actinomycetes</taxon>
        <taxon>Kitasatosporales</taxon>
        <taxon>Streptomycetaceae</taxon>
        <taxon>Streptomyces</taxon>
    </lineage>
</organism>
<dbReference type="Gene3D" id="3.10.310.10">
    <property type="entry name" value="Diaminopimelate Epimerase, Chain A, domain 1"/>
    <property type="match status" value="2"/>
</dbReference>
<dbReference type="GO" id="GO:0009089">
    <property type="term" value="P:lysine biosynthetic process via diaminopimelate"/>
    <property type="evidence" value="ECO:0007669"/>
    <property type="project" value="UniProtKB-UniRule"/>
</dbReference>
<dbReference type="FunFam" id="3.10.310.10:FF:000016">
    <property type="entry name" value="Diaminopimelate epimerase"/>
    <property type="match status" value="1"/>
</dbReference>
<dbReference type="SUPFAM" id="SSF54506">
    <property type="entry name" value="Diaminopimelate epimerase-like"/>
    <property type="match status" value="2"/>
</dbReference>
<dbReference type="GO" id="GO:0005829">
    <property type="term" value="C:cytosol"/>
    <property type="evidence" value="ECO:0007669"/>
    <property type="project" value="TreeGrafter"/>
</dbReference>
<accession>A0A3B0BKF8</accession>
<dbReference type="PROSITE" id="PS01326">
    <property type="entry name" value="DAP_EPIMERASE"/>
    <property type="match status" value="1"/>
</dbReference>
<feature type="binding site" evidence="8">
    <location>
        <position position="214"/>
    </location>
    <ligand>
        <name>substrate</name>
    </ligand>
</feature>
<dbReference type="OrthoDB" id="9805408at2"/>
<dbReference type="PANTHER" id="PTHR31689:SF0">
    <property type="entry name" value="DIAMINOPIMELATE EPIMERASE"/>
    <property type="match status" value="1"/>
</dbReference>
<feature type="active site" description="Proton acceptor" evidence="8">
    <location>
        <position position="274"/>
    </location>
</feature>